<evidence type="ECO:0000313" key="3">
    <source>
        <dbReference type="Proteomes" id="UP000184501"/>
    </source>
</evidence>
<gene>
    <name evidence="2" type="ORF">SAMN05444320_11631</name>
</gene>
<proteinExistence type="predicted"/>
<sequence length="174" mass="18804">MRIVTPTIQSNAFTRPAAFRSGDGGARRPAGSRPGFDRSAGCDARVSRGVRIHSVANDATGRGVRIHREAQRGVRIHSGVRIHRTDGRGVRIHAGVRIHRAHGVPTADAVDRGVRIHSTERGVRIHSVERGVRIHALTAGVRIHGAAERGVRIHGDVDRGVRIHGEHRAAAFAM</sequence>
<dbReference type="EMBL" id="FQVN01000016">
    <property type="protein sequence ID" value="SHG90312.1"/>
    <property type="molecule type" value="Genomic_DNA"/>
</dbReference>
<dbReference type="Proteomes" id="UP000184501">
    <property type="component" value="Unassembled WGS sequence"/>
</dbReference>
<dbReference type="AlphaFoldDB" id="A0A1M5NLC3"/>
<evidence type="ECO:0000256" key="1">
    <source>
        <dbReference type="SAM" id="MobiDB-lite"/>
    </source>
</evidence>
<feature type="region of interest" description="Disordered" evidence="1">
    <location>
        <begin position="17"/>
        <end position="41"/>
    </location>
</feature>
<accession>A0A1M5NLC3</accession>
<reference evidence="2 3" key="1">
    <citation type="submission" date="2016-11" db="EMBL/GenBank/DDBJ databases">
        <authorList>
            <person name="Jaros S."/>
            <person name="Januszkiewicz K."/>
            <person name="Wedrychowicz H."/>
        </authorList>
    </citation>
    <scope>NUCLEOTIDE SEQUENCE [LARGE SCALE GENOMIC DNA]</scope>
    <source>
        <strain evidence="2 3">DSM 44523</strain>
    </source>
</reference>
<organism evidence="2 3">
    <name type="scientific">Streptoalloteichus hindustanus</name>
    <dbReference type="NCBI Taxonomy" id="2017"/>
    <lineage>
        <taxon>Bacteria</taxon>
        <taxon>Bacillati</taxon>
        <taxon>Actinomycetota</taxon>
        <taxon>Actinomycetes</taxon>
        <taxon>Pseudonocardiales</taxon>
        <taxon>Pseudonocardiaceae</taxon>
        <taxon>Streptoalloteichus</taxon>
    </lineage>
</organism>
<protein>
    <submittedName>
        <fullName evidence="2">Uncharacterized protein</fullName>
    </submittedName>
</protein>
<evidence type="ECO:0000313" key="2">
    <source>
        <dbReference type="EMBL" id="SHG90312.1"/>
    </source>
</evidence>
<keyword evidence="3" id="KW-1185">Reference proteome</keyword>
<name>A0A1M5NLC3_STRHI</name>